<evidence type="ECO:0000256" key="2">
    <source>
        <dbReference type="ARBA" id="ARBA00009696"/>
    </source>
</evidence>
<evidence type="ECO:0000256" key="9">
    <source>
        <dbReference type="ARBA" id="ARBA00023139"/>
    </source>
</evidence>
<evidence type="ECO:0000256" key="11">
    <source>
        <dbReference type="ARBA" id="ARBA00023237"/>
    </source>
</evidence>
<dbReference type="SUPFAM" id="SSF89392">
    <property type="entry name" value="Prokaryotic lipoproteins and lipoprotein localization factors"/>
    <property type="match status" value="1"/>
</dbReference>
<dbReference type="HAMAP" id="MF_00233">
    <property type="entry name" value="LolB"/>
    <property type="match status" value="1"/>
</dbReference>
<dbReference type="GO" id="GO:0015031">
    <property type="term" value="P:protein transport"/>
    <property type="evidence" value="ECO:0007669"/>
    <property type="project" value="UniProtKB-KW"/>
</dbReference>
<proteinExistence type="inferred from homology"/>
<dbReference type="NCBIfam" id="TIGR00548">
    <property type="entry name" value="lolB"/>
    <property type="match status" value="1"/>
</dbReference>
<reference evidence="14 15" key="1">
    <citation type="submission" date="2020-03" db="EMBL/GenBank/DDBJ databases">
        <authorList>
            <person name="Picone N."/>
        </authorList>
    </citation>
    <scope>NUCLEOTIDE SEQUENCE [LARGE SCALE GENOMIC DNA]</scope>
    <source>
        <strain evidence="14">NSCAC1</strain>
    </source>
</reference>
<dbReference type="CDD" id="cd16326">
    <property type="entry name" value="LolB"/>
    <property type="match status" value="1"/>
</dbReference>
<dbReference type="PROSITE" id="PS51257">
    <property type="entry name" value="PROKAR_LIPOPROTEIN"/>
    <property type="match status" value="1"/>
</dbReference>
<evidence type="ECO:0000256" key="10">
    <source>
        <dbReference type="ARBA" id="ARBA00023186"/>
    </source>
</evidence>
<evidence type="ECO:0000256" key="12">
    <source>
        <dbReference type="ARBA" id="ARBA00023288"/>
    </source>
</evidence>
<evidence type="ECO:0000256" key="5">
    <source>
        <dbReference type="ARBA" id="ARBA00022448"/>
    </source>
</evidence>
<comment type="subunit">
    <text evidence="3 13">Monomer.</text>
</comment>
<keyword evidence="5 13" id="KW-0813">Transport</keyword>
<protein>
    <recommendedName>
        <fullName evidence="4 13">Outer-membrane lipoprotein LolB</fullName>
    </recommendedName>
</protein>
<dbReference type="AlphaFoldDB" id="A0A7G1QCV7"/>
<evidence type="ECO:0000256" key="3">
    <source>
        <dbReference type="ARBA" id="ARBA00011245"/>
    </source>
</evidence>
<keyword evidence="11 13" id="KW-0998">Cell outer membrane</keyword>
<dbReference type="GO" id="GO:0044874">
    <property type="term" value="P:lipoprotein localization to outer membrane"/>
    <property type="evidence" value="ECO:0007669"/>
    <property type="project" value="UniProtKB-UniRule"/>
</dbReference>
<name>A0A7G1QCV7_9GAMM</name>
<evidence type="ECO:0000256" key="4">
    <source>
        <dbReference type="ARBA" id="ARBA00016202"/>
    </source>
</evidence>
<dbReference type="Proteomes" id="UP000516072">
    <property type="component" value="Chromosome"/>
</dbReference>
<organism evidence="14 15">
    <name type="scientific">Candidatus Nitrosacidococcus tergens</name>
    <dbReference type="NCBI Taxonomy" id="553981"/>
    <lineage>
        <taxon>Bacteria</taxon>
        <taxon>Pseudomonadati</taxon>
        <taxon>Pseudomonadota</taxon>
        <taxon>Gammaproteobacteria</taxon>
        <taxon>Chromatiales</taxon>
        <taxon>Chromatiaceae</taxon>
        <taxon>Candidatus Nitrosacidococcus</taxon>
    </lineage>
</organism>
<dbReference type="KEGG" id="ntg:NSCAC_1745"/>
<gene>
    <name evidence="13 14" type="primary">lolB</name>
    <name evidence="14" type="ORF">NSCAC_1745</name>
</gene>
<keyword evidence="6 13" id="KW-0732">Signal</keyword>
<keyword evidence="10 13" id="KW-0143">Chaperone</keyword>
<evidence type="ECO:0000256" key="8">
    <source>
        <dbReference type="ARBA" id="ARBA00023136"/>
    </source>
</evidence>
<evidence type="ECO:0000256" key="7">
    <source>
        <dbReference type="ARBA" id="ARBA00022927"/>
    </source>
</evidence>
<evidence type="ECO:0000313" key="15">
    <source>
        <dbReference type="Proteomes" id="UP000516072"/>
    </source>
</evidence>
<comment type="subcellular location">
    <subcellularLocation>
        <location evidence="1 13">Cell outer membrane</location>
        <topology evidence="1 13">Lipid-anchor</topology>
    </subcellularLocation>
</comment>
<keyword evidence="15" id="KW-1185">Reference proteome</keyword>
<keyword evidence="8 13" id="KW-0472">Membrane</keyword>
<keyword evidence="7 13" id="KW-0653">Protein transport</keyword>
<accession>A0A7G1QCV7</accession>
<evidence type="ECO:0000256" key="6">
    <source>
        <dbReference type="ARBA" id="ARBA00022729"/>
    </source>
</evidence>
<keyword evidence="9 13" id="KW-0564">Palmitate</keyword>
<dbReference type="Pfam" id="PF03550">
    <property type="entry name" value="LolB"/>
    <property type="match status" value="1"/>
</dbReference>
<dbReference type="Gene3D" id="2.50.20.10">
    <property type="entry name" value="Lipoprotein localisation LolA/LolB/LppX"/>
    <property type="match status" value="1"/>
</dbReference>
<dbReference type="GO" id="GO:0009279">
    <property type="term" value="C:cell outer membrane"/>
    <property type="evidence" value="ECO:0007669"/>
    <property type="project" value="UniProtKB-SubCell"/>
</dbReference>
<dbReference type="EMBL" id="LR778175">
    <property type="protein sequence ID" value="CAB1277592.1"/>
    <property type="molecule type" value="Genomic_DNA"/>
</dbReference>
<evidence type="ECO:0000313" key="14">
    <source>
        <dbReference type="EMBL" id="CAB1277592.1"/>
    </source>
</evidence>
<comment type="similarity">
    <text evidence="2 13">Belongs to the LolB family.</text>
</comment>
<keyword evidence="12 13" id="KW-0449">Lipoprotein</keyword>
<evidence type="ECO:0000256" key="13">
    <source>
        <dbReference type="HAMAP-Rule" id="MF_00233"/>
    </source>
</evidence>
<sequence>MRCSTIFIVLIILFITSCARHRPIPADPQKVWYDHQLTLQNIKNWDLKGRLSIQAIKEKKSGSGTLYWSQKNGIYDISWIFPFGQGKVVLHGDCNLVTLQLPKEKPVTATSPDHLLRSRLGWSLPIDSLNYWVLGLPTPKLATKKLLLDSWGYLENLHQGNWHIHYQKYKKIKQQYLPEKIFLNSPQLKVRLVIQQWNFS</sequence>
<dbReference type="InterPro" id="IPR004565">
    <property type="entry name" value="OM_lipoprot_LolB"/>
</dbReference>
<comment type="function">
    <text evidence="13">Plays a critical role in the incorporation of lipoproteins in the outer membrane after they are released by the LolA protein.</text>
</comment>
<dbReference type="InterPro" id="IPR029046">
    <property type="entry name" value="LolA/LolB/LppX"/>
</dbReference>
<evidence type="ECO:0000256" key="1">
    <source>
        <dbReference type="ARBA" id="ARBA00004459"/>
    </source>
</evidence>